<dbReference type="AlphaFoldDB" id="A0A4Y7IJP3"/>
<feature type="domain" description="F-box" evidence="1">
    <location>
        <begin position="319"/>
        <end position="367"/>
    </location>
</feature>
<keyword evidence="3" id="KW-1185">Reference proteome</keyword>
<dbReference type="InterPro" id="IPR006566">
    <property type="entry name" value="FBD"/>
</dbReference>
<dbReference type="PANTHER" id="PTHR31900">
    <property type="entry name" value="F-BOX/RNI SUPERFAMILY PROTEIN-RELATED"/>
    <property type="match status" value="1"/>
</dbReference>
<dbReference type="Gene3D" id="1.20.1280.50">
    <property type="match status" value="1"/>
</dbReference>
<dbReference type="InterPro" id="IPR036047">
    <property type="entry name" value="F-box-like_dom_sf"/>
</dbReference>
<evidence type="ECO:0000259" key="1">
    <source>
        <dbReference type="PROSITE" id="PS50181"/>
    </source>
</evidence>
<dbReference type="InterPro" id="IPR032675">
    <property type="entry name" value="LRR_dom_sf"/>
</dbReference>
<evidence type="ECO:0000313" key="3">
    <source>
        <dbReference type="Proteomes" id="UP000316621"/>
    </source>
</evidence>
<dbReference type="OMA" id="ELDIFPN"/>
<dbReference type="Gene3D" id="3.80.10.10">
    <property type="entry name" value="Ribonuclease Inhibitor"/>
    <property type="match status" value="1"/>
</dbReference>
<name>A0A4Y7IJP3_PAPSO</name>
<reference evidence="2 3" key="1">
    <citation type="journal article" date="2018" name="Science">
        <title>The opium poppy genome and morphinan production.</title>
        <authorList>
            <person name="Guo L."/>
            <person name="Winzer T."/>
            <person name="Yang X."/>
            <person name="Li Y."/>
            <person name="Ning Z."/>
            <person name="He Z."/>
            <person name="Teodor R."/>
            <person name="Lu Y."/>
            <person name="Bowser T.A."/>
            <person name="Graham I.A."/>
            <person name="Ye K."/>
        </authorList>
    </citation>
    <scope>NUCLEOTIDE SEQUENCE [LARGE SCALE GENOMIC DNA]</scope>
    <source>
        <strain evidence="3">cv. HN1</strain>
        <tissue evidence="2">Leaves</tissue>
    </source>
</reference>
<accession>A0A4Y7IJP3</accession>
<gene>
    <name evidence="2" type="ORF">C5167_040668</name>
</gene>
<organism evidence="2 3">
    <name type="scientific">Papaver somniferum</name>
    <name type="common">Opium poppy</name>
    <dbReference type="NCBI Taxonomy" id="3469"/>
    <lineage>
        <taxon>Eukaryota</taxon>
        <taxon>Viridiplantae</taxon>
        <taxon>Streptophyta</taxon>
        <taxon>Embryophyta</taxon>
        <taxon>Tracheophyta</taxon>
        <taxon>Spermatophyta</taxon>
        <taxon>Magnoliopsida</taxon>
        <taxon>Ranunculales</taxon>
        <taxon>Papaveraceae</taxon>
        <taxon>Papaveroideae</taxon>
        <taxon>Papaver</taxon>
    </lineage>
</organism>
<evidence type="ECO:0000313" key="2">
    <source>
        <dbReference type="EMBL" id="RZC47675.1"/>
    </source>
</evidence>
<dbReference type="Gramene" id="RZC47675">
    <property type="protein sequence ID" value="RZC47675"/>
    <property type="gene ID" value="C5167_040668"/>
</dbReference>
<dbReference type="SMART" id="SM00256">
    <property type="entry name" value="FBOX"/>
    <property type="match status" value="1"/>
</dbReference>
<dbReference type="PANTHER" id="PTHR31900:SF30">
    <property type="entry name" value="SUPERFAMILY PROTEIN, PUTATIVE-RELATED"/>
    <property type="match status" value="1"/>
</dbReference>
<dbReference type="SUPFAM" id="SSF81383">
    <property type="entry name" value="F-box domain"/>
    <property type="match status" value="1"/>
</dbReference>
<dbReference type="SUPFAM" id="SSF52058">
    <property type="entry name" value="L domain-like"/>
    <property type="match status" value="1"/>
</dbReference>
<proteinExistence type="predicted"/>
<dbReference type="EMBL" id="CM010715">
    <property type="protein sequence ID" value="RZC47675.1"/>
    <property type="molecule type" value="Genomic_DNA"/>
</dbReference>
<dbReference type="Proteomes" id="UP000316621">
    <property type="component" value="Chromosome 1"/>
</dbReference>
<dbReference type="InterPro" id="IPR001810">
    <property type="entry name" value="F-box_dom"/>
</dbReference>
<dbReference type="Pfam" id="PF00646">
    <property type="entry name" value="F-box"/>
    <property type="match status" value="1"/>
</dbReference>
<protein>
    <recommendedName>
        <fullName evidence="1">F-box domain-containing protein</fullName>
    </recommendedName>
</protein>
<dbReference type="SMART" id="SM00579">
    <property type="entry name" value="FBD"/>
    <property type="match status" value="1"/>
</dbReference>
<dbReference type="PROSITE" id="PS50181">
    <property type="entry name" value="FBOX"/>
    <property type="match status" value="1"/>
</dbReference>
<dbReference type="InterPro" id="IPR050232">
    <property type="entry name" value="FBL13/AtMIF1-like"/>
</dbReference>
<sequence>MDSAAIRRNVEELSLTLLLNSTFFTLLSLCTCESLVTLELDIFPNLYLPKYMSFPKLKHFKLSRVKFSGKYNNEQLFSSCPILENLTLVKCEWFDMKKFCLSTPSLKVLEISHLNYYGENYDLENSAFEIHAPLVSLTYLGDVAKEFVMSNILTLVEVDVDFGFENTWTKERIDQGANLSKFLRALSHVKHLTISDRTLQLSVSGGEGEDEDCWGVHLTSTRCPFLHLKSVYIEDFTGHPSEATWLEQILEQAAALETVTFISPDPVVVYESNSLWFVFHLMTYSISAIKVTLLKNIVIMELTNQKQLKGENSMSEQATDRITDLPDSLLHHVLSLLDIKEVVRTSMLSKRWYNIWISIPTLDFRSLSDPFDHEERTSIETYQESSKFMDIVDKILRLHDTSSIQKLFLCWNYHLSASRVILWIFEVIRRNVEELHLSLVLNSTLYSPLSLCTCESLVTLELDIFPNLCLPNYVSFPKLKHFKLSRAIFSSKYNSEQFFSNCPVLENLTLEKCEWFDIRKFCLSTPSLKVLKISHLDDFGEKYGLENCAFEIHAPLVSLTYWGDVAKEFVMSNSSTLAEVDVDFGFEDYDISTNGWFDQGANISKFLRALSHVKCLTISNGILEIGARSYEKESDDDNPPYHYGVGWELDLISTKCLFPHLKSVSFKYFGGDLSVVRLAELVLKQATALEIMTFISPEVDAKFIMENLASLPRASASCVFNFP</sequence>